<dbReference type="InterPro" id="IPR032727">
    <property type="entry name" value="CLAMP"/>
</dbReference>
<accession>A0AAV2LCT4</accession>
<dbReference type="AlphaFoldDB" id="A0AAV2LCT4"/>
<name>A0AAV2LCT4_KNICA</name>
<evidence type="ECO:0000313" key="3">
    <source>
        <dbReference type="Proteomes" id="UP001497482"/>
    </source>
</evidence>
<keyword evidence="3" id="KW-1185">Reference proteome</keyword>
<dbReference type="Pfam" id="PF14769">
    <property type="entry name" value="CLAMP"/>
    <property type="match status" value="1"/>
</dbReference>
<reference evidence="2 3" key="1">
    <citation type="submission" date="2024-04" db="EMBL/GenBank/DDBJ databases">
        <authorList>
            <person name="Waldvogel A.-M."/>
            <person name="Schoenle A."/>
        </authorList>
    </citation>
    <scope>NUCLEOTIDE SEQUENCE [LARGE SCALE GENOMIC DNA]</scope>
</reference>
<feature type="compositionally biased region" description="Basic and acidic residues" evidence="1">
    <location>
        <begin position="12"/>
        <end position="21"/>
    </location>
</feature>
<evidence type="ECO:0000256" key="1">
    <source>
        <dbReference type="SAM" id="MobiDB-lite"/>
    </source>
</evidence>
<gene>
    <name evidence="2" type="ORF">KC01_LOCUS28307</name>
</gene>
<dbReference type="Proteomes" id="UP001497482">
    <property type="component" value="Chromosome 23"/>
</dbReference>
<dbReference type="PANTHER" id="PTHR28457">
    <property type="entry name" value="COILED-COIL DOMAIN-CONTAINING PROTEIN 189"/>
    <property type="match status" value="1"/>
</dbReference>
<evidence type="ECO:0000313" key="2">
    <source>
        <dbReference type="EMBL" id="CAL1600185.1"/>
    </source>
</evidence>
<organism evidence="2 3">
    <name type="scientific">Knipowitschia caucasica</name>
    <name type="common">Caucasian dwarf goby</name>
    <name type="synonym">Pomatoschistus caucasicus</name>
    <dbReference type="NCBI Taxonomy" id="637954"/>
    <lineage>
        <taxon>Eukaryota</taxon>
        <taxon>Metazoa</taxon>
        <taxon>Chordata</taxon>
        <taxon>Craniata</taxon>
        <taxon>Vertebrata</taxon>
        <taxon>Euteleostomi</taxon>
        <taxon>Actinopterygii</taxon>
        <taxon>Neopterygii</taxon>
        <taxon>Teleostei</taxon>
        <taxon>Neoteleostei</taxon>
        <taxon>Acanthomorphata</taxon>
        <taxon>Gobiaria</taxon>
        <taxon>Gobiiformes</taxon>
        <taxon>Gobioidei</taxon>
        <taxon>Gobiidae</taxon>
        <taxon>Gobiinae</taxon>
        <taxon>Knipowitschia</taxon>
    </lineage>
</organism>
<dbReference type="EMBL" id="OZ035845">
    <property type="protein sequence ID" value="CAL1600185.1"/>
    <property type="molecule type" value="Genomic_DNA"/>
</dbReference>
<protein>
    <submittedName>
        <fullName evidence="2">Uncharacterized protein</fullName>
    </submittedName>
</protein>
<proteinExistence type="predicted"/>
<feature type="region of interest" description="Disordered" evidence="1">
    <location>
        <begin position="1"/>
        <end position="21"/>
    </location>
</feature>
<dbReference type="PANTHER" id="PTHR28457:SF3">
    <property type="entry name" value="CILIARY-ASSOCIATED CALCIUM-BINDING COILED-COIL PROTEIN 1"/>
    <property type="match status" value="1"/>
</dbReference>
<sequence>MAAAGRRAANKQPRESDSNVNKEEAAAFLTWDVMTLQELEDALRKKSEEDLHIHLSEKLHLSHSEVCMKEAALLQYYVQGLSWAQEAQLTPLQTSFTLAVLDLLLHNVTEKGLDFVNNVVEFAKALAAACQDPPTEEGPPALLSPEEARGLVTFTRESLFQKYQMYQALLSPGQEDTLLGAQETVDVLWSQEAVTVLEEGVDTHLLTPDI</sequence>